<reference evidence="2 3" key="1">
    <citation type="submission" date="2024-06" db="EMBL/GenBank/DDBJ databases">
        <title>Genomic Encyclopedia of Type Strains, Phase IV (KMG-IV): sequencing the most valuable type-strain genomes for metagenomic binning, comparative biology and taxonomic classification.</title>
        <authorList>
            <person name="Goeker M."/>
        </authorList>
    </citation>
    <scope>NUCLEOTIDE SEQUENCE [LARGE SCALE GENOMIC DNA]</scope>
    <source>
        <strain evidence="2 3">DSM 29846</strain>
    </source>
</reference>
<protein>
    <submittedName>
        <fullName evidence="2">Uncharacterized protein</fullName>
    </submittedName>
</protein>
<evidence type="ECO:0000313" key="2">
    <source>
        <dbReference type="EMBL" id="MET3590822.1"/>
    </source>
</evidence>
<name>A0ABV2HKG8_9HYPH</name>
<dbReference type="EMBL" id="JBEPLM010000001">
    <property type="protein sequence ID" value="MET3590822.1"/>
    <property type="molecule type" value="Genomic_DNA"/>
</dbReference>
<proteinExistence type="predicted"/>
<feature type="region of interest" description="Disordered" evidence="1">
    <location>
        <begin position="112"/>
        <end position="206"/>
    </location>
</feature>
<accession>A0ABV2HKG8</accession>
<evidence type="ECO:0000313" key="3">
    <source>
        <dbReference type="Proteomes" id="UP001549036"/>
    </source>
</evidence>
<dbReference type="Proteomes" id="UP001549036">
    <property type="component" value="Unassembled WGS sequence"/>
</dbReference>
<sequence length="206" mass="22431">MARVDCGESREFRRPAIVALYGAPLCPAGHLPHVAGLSGENLCTTQTSLCSRFRNLRWARRPLFLPASRSRCGRKSTDWGPKLEKCNRCESSMALFATEKLSPDSPAHVGEIGSSSAGSSLHRRRLAKVGATSDLPGGDVRQERGGREGTQACRFQAYRNKTIPISKLKPVPESASEPPSSKAWPRRHRPVLSRGECGEGRLARAA</sequence>
<evidence type="ECO:0000256" key="1">
    <source>
        <dbReference type="SAM" id="MobiDB-lite"/>
    </source>
</evidence>
<comment type="caution">
    <text evidence="2">The sequence shown here is derived from an EMBL/GenBank/DDBJ whole genome shotgun (WGS) entry which is preliminary data.</text>
</comment>
<organism evidence="2 3">
    <name type="scientific">Mesorhizobium shonense</name>
    <dbReference type="NCBI Taxonomy" id="1209948"/>
    <lineage>
        <taxon>Bacteria</taxon>
        <taxon>Pseudomonadati</taxon>
        <taxon>Pseudomonadota</taxon>
        <taxon>Alphaproteobacteria</taxon>
        <taxon>Hyphomicrobiales</taxon>
        <taxon>Phyllobacteriaceae</taxon>
        <taxon>Mesorhizobium</taxon>
    </lineage>
</organism>
<gene>
    <name evidence="2" type="ORF">ABID26_000201</name>
</gene>
<keyword evidence="3" id="KW-1185">Reference proteome</keyword>
<feature type="compositionally biased region" description="Basic and acidic residues" evidence="1">
    <location>
        <begin position="196"/>
        <end position="206"/>
    </location>
</feature>
<feature type="compositionally biased region" description="Low complexity" evidence="1">
    <location>
        <begin position="169"/>
        <end position="183"/>
    </location>
</feature>